<evidence type="ECO:0000313" key="2">
    <source>
        <dbReference type="EMBL" id="WVN89192.1"/>
    </source>
</evidence>
<organism evidence="2 3">
    <name type="scientific">Cryptococcus depauperatus CBS 7841</name>
    <dbReference type="NCBI Taxonomy" id="1295531"/>
    <lineage>
        <taxon>Eukaryota</taxon>
        <taxon>Fungi</taxon>
        <taxon>Dikarya</taxon>
        <taxon>Basidiomycota</taxon>
        <taxon>Agaricomycotina</taxon>
        <taxon>Tremellomycetes</taxon>
        <taxon>Tremellales</taxon>
        <taxon>Cryptococcaceae</taxon>
        <taxon>Cryptococcus</taxon>
    </lineage>
</organism>
<evidence type="ECO:0000256" key="1">
    <source>
        <dbReference type="SAM" id="MobiDB-lite"/>
    </source>
</evidence>
<feature type="compositionally biased region" description="Polar residues" evidence="1">
    <location>
        <begin position="78"/>
        <end position="94"/>
    </location>
</feature>
<accession>A0AAJ8M302</accession>
<sequence length="259" mass="28829">MYGTTVAVALLAGLGVAYSFKIHRQVSALQKSMEKIIKMCDLANETTKVKHQKKIEMLDQRLGRIEKEVEKLEDQRTPFKQSHTPQTALSSSSVVVPDSCRRSGDALSLSLGKRENDLPLGNMCQTATVRLRYLSGNDSQRNPRPSVTLSLSPTITQYPSTFDSTNNGCVKLKSIFKFPSNSTNDSDFVLNNSSSMSKVKREESTIIPMKDIHTAIAAIKEKYVNNDYSSEALFPSSTPLAGVLHVHSKETRNDRERMQ</sequence>
<proteinExistence type="predicted"/>
<dbReference type="RefSeq" id="XP_066069892.1">
    <property type="nucleotide sequence ID" value="XM_066213795.1"/>
</dbReference>
<dbReference type="Proteomes" id="UP000094043">
    <property type="component" value="Chromosome 5"/>
</dbReference>
<name>A0AAJ8M302_9TREE</name>
<dbReference type="GeneID" id="91088618"/>
<keyword evidence="3" id="KW-1185">Reference proteome</keyword>
<reference evidence="2" key="1">
    <citation type="submission" date="2016-06" db="EMBL/GenBank/DDBJ databases">
        <authorList>
            <person name="Cuomo C."/>
            <person name="Litvintseva A."/>
            <person name="Heitman J."/>
            <person name="Chen Y."/>
            <person name="Sun S."/>
            <person name="Springer D."/>
            <person name="Dromer F."/>
            <person name="Young S."/>
            <person name="Zeng Q."/>
            <person name="Chapman S."/>
            <person name="Gujja S."/>
            <person name="Saif S."/>
            <person name="Birren B."/>
        </authorList>
    </citation>
    <scope>NUCLEOTIDE SEQUENCE</scope>
    <source>
        <strain evidence="2">CBS 7841</strain>
    </source>
</reference>
<protein>
    <submittedName>
        <fullName evidence="2">Uncharacterized protein</fullName>
    </submittedName>
</protein>
<evidence type="ECO:0000313" key="3">
    <source>
        <dbReference type="Proteomes" id="UP000094043"/>
    </source>
</evidence>
<dbReference type="KEGG" id="cdep:91088618"/>
<dbReference type="EMBL" id="CP143788">
    <property type="protein sequence ID" value="WVN89192.1"/>
    <property type="molecule type" value="Genomic_DNA"/>
</dbReference>
<feature type="region of interest" description="Disordered" evidence="1">
    <location>
        <begin position="74"/>
        <end position="95"/>
    </location>
</feature>
<reference evidence="2" key="3">
    <citation type="submission" date="2024-01" db="EMBL/GenBank/DDBJ databases">
        <authorList>
            <person name="Coelho M.A."/>
            <person name="David-Palma M."/>
            <person name="Shea T."/>
            <person name="Sun S."/>
            <person name="Cuomo C.A."/>
            <person name="Heitman J."/>
        </authorList>
    </citation>
    <scope>NUCLEOTIDE SEQUENCE</scope>
    <source>
        <strain evidence="2">CBS 7841</strain>
    </source>
</reference>
<reference evidence="2" key="2">
    <citation type="journal article" date="2022" name="Elife">
        <title>Obligate sexual reproduction of a homothallic fungus closely related to the Cryptococcus pathogenic species complex.</title>
        <authorList>
            <person name="Passer A.R."/>
            <person name="Clancey S.A."/>
            <person name="Shea T."/>
            <person name="David-Palma M."/>
            <person name="Averette A.F."/>
            <person name="Boekhout T."/>
            <person name="Porcel B.M."/>
            <person name="Nowrousian M."/>
            <person name="Cuomo C.A."/>
            <person name="Sun S."/>
            <person name="Heitman J."/>
            <person name="Coelho M.A."/>
        </authorList>
    </citation>
    <scope>NUCLEOTIDE SEQUENCE</scope>
    <source>
        <strain evidence="2">CBS 7841</strain>
    </source>
</reference>
<gene>
    <name evidence="2" type="ORF">L203_104408</name>
</gene>
<dbReference type="AlphaFoldDB" id="A0AAJ8M302"/>